<protein>
    <submittedName>
        <fullName evidence="1">Uncharacterized protein</fullName>
    </submittedName>
</protein>
<name>A0A1B0BVH5_9MUSC</name>
<reference evidence="1" key="2">
    <citation type="submission" date="2020-05" db="UniProtKB">
        <authorList>
            <consortium name="EnsemblMetazoa"/>
        </authorList>
    </citation>
    <scope>IDENTIFICATION</scope>
    <source>
        <strain evidence="1">IAEA</strain>
    </source>
</reference>
<evidence type="ECO:0000313" key="2">
    <source>
        <dbReference type="Proteomes" id="UP000092460"/>
    </source>
</evidence>
<dbReference type="EnsemblMetazoa" id="GPPI041738-RA">
    <property type="protein sequence ID" value="GPPI041738-PA"/>
    <property type="gene ID" value="GPPI041738"/>
</dbReference>
<evidence type="ECO:0000313" key="1">
    <source>
        <dbReference type="EnsemblMetazoa" id="GPPI041738-PA"/>
    </source>
</evidence>
<dbReference type="Proteomes" id="UP000092460">
    <property type="component" value="Unassembled WGS sequence"/>
</dbReference>
<keyword evidence="2" id="KW-1185">Reference proteome</keyword>
<dbReference type="VEuPathDB" id="VectorBase:GPPI041738"/>
<accession>A0A1B0BVH5</accession>
<organism evidence="1 2">
    <name type="scientific">Glossina palpalis gambiensis</name>
    <dbReference type="NCBI Taxonomy" id="67801"/>
    <lineage>
        <taxon>Eukaryota</taxon>
        <taxon>Metazoa</taxon>
        <taxon>Ecdysozoa</taxon>
        <taxon>Arthropoda</taxon>
        <taxon>Hexapoda</taxon>
        <taxon>Insecta</taxon>
        <taxon>Pterygota</taxon>
        <taxon>Neoptera</taxon>
        <taxon>Endopterygota</taxon>
        <taxon>Diptera</taxon>
        <taxon>Brachycera</taxon>
        <taxon>Muscomorpha</taxon>
        <taxon>Hippoboscoidea</taxon>
        <taxon>Glossinidae</taxon>
        <taxon>Glossina</taxon>
    </lineage>
</organism>
<sequence>MPTYVYNSRKNATESNSKCNSGAIIHSDSIPRYFAAFRRGDNSGAQEERRHPFGTSARLRNFVGSFHFSKHTITGVT</sequence>
<reference evidence="2" key="1">
    <citation type="submission" date="2015-01" db="EMBL/GenBank/DDBJ databases">
        <authorList>
            <person name="Aksoy S."/>
            <person name="Warren W."/>
            <person name="Wilson R.K."/>
        </authorList>
    </citation>
    <scope>NUCLEOTIDE SEQUENCE [LARGE SCALE GENOMIC DNA]</scope>
    <source>
        <strain evidence="2">IAEA</strain>
    </source>
</reference>
<proteinExistence type="predicted"/>
<dbReference type="EMBL" id="JXJN01021288">
    <property type="status" value="NOT_ANNOTATED_CDS"/>
    <property type="molecule type" value="Genomic_DNA"/>
</dbReference>
<dbReference type="AlphaFoldDB" id="A0A1B0BVH5"/>